<protein>
    <recommendedName>
        <fullName evidence="1">PiggyBac transposable element-derived protein domain-containing protein</fullName>
    </recommendedName>
</protein>
<dbReference type="InterPro" id="IPR029526">
    <property type="entry name" value="PGBD"/>
</dbReference>
<name>A0ABQ9G9V9_9NEOP</name>
<keyword evidence="3" id="KW-1185">Reference proteome</keyword>
<proteinExistence type="predicted"/>
<evidence type="ECO:0000259" key="1">
    <source>
        <dbReference type="Pfam" id="PF13843"/>
    </source>
</evidence>
<sequence length="530" mass="61852">MQRKHSLCLASRSEFVNFVFVKKHILWEERLVSVAKKYSLRMLEAMDYEQYMQLTNRVSDNAGDSEFGGDSDVDDSRQPNFSKNVCFLKTFCQPFGPNTEIDIKSPLNIFLQFMTIAFMGYIVDQSNLGQTLDLTFDKLKAVFRILIIMGFHILPSLRLYWSGDHNFHVPRIAKIMLLKRFLKIIRYIHLNDNSCMPNKDNPDFDRFYQIRLLIQHLNQTFKKSFNPRCYLSIDESMTGFKGRSSIKQYLSMKPIKRGFKVWVVAGTVSVSGYIINFQIYEGKTSKIIEGTLGEMTVLSLAKSFETHGYCLFFDRFFSSITPLRTLLQKVLFVTKWKDREIKSVVVISNIHNPENPSTVERKYIYGNKHTVTCPTPISDYNMYIGGIGRFDPLVRVYSVSWKSRRWWMKIFYYLLDASIVNCYVLYKEETVKISSTKEKPMSRLSFRSAFADELIGGFCSKKKKSFEISPRFGRSINWGRYGLLNAQWREDNLYVLTFMEPEMENREEATPVGNAQMRNTAGNRFAEFRS</sequence>
<feature type="domain" description="PiggyBac transposable element-derived protein" evidence="1">
    <location>
        <begin position="105"/>
        <end position="331"/>
    </location>
</feature>
<dbReference type="PANTHER" id="PTHR46599">
    <property type="entry name" value="PIGGYBAC TRANSPOSABLE ELEMENT-DERIVED PROTEIN 4"/>
    <property type="match status" value="1"/>
</dbReference>
<organism evidence="2 3">
    <name type="scientific">Dryococelus australis</name>
    <dbReference type="NCBI Taxonomy" id="614101"/>
    <lineage>
        <taxon>Eukaryota</taxon>
        <taxon>Metazoa</taxon>
        <taxon>Ecdysozoa</taxon>
        <taxon>Arthropoda</taxon>
        <taxon>Hexapoda</taxon>
        <taxon>Insecta</taxon>
        <taxon>Pterygota</taxon>
        <taxon>Neoptera</taxon>
        <taxon>Polyneoptera</taxon>
        <taxon>Phasmatodea</taxon>
        <taxon>Verophasmatodea</taxon>
        <taxon>Anareolatae</taxon>
        <taxon>Phasmatidae</taxon>
        <taxon>Eurycanthinae</taxon>
        <taxon>Dryococelus</taxon>
    </lineage>
</organism>
<comment type="caution">
    <text evidence="2">The sequence shown here is derived from an EMBL/GenBank/DDBJ whole genome shotgun (WGS) entry which is preliminary data.</text>
</comment>
<dbReference type="PANTHER" id="PTHR46599:SF3">
    <property type="entry name" value="PIGGYBAC TRANSPOSABLE ELEMENT-DERIVED PROTEIN 4"/>
    <property type="match status" value="1"/>
</dbReference>
<dbReference type="EMBL" id="JARBHB010000014">
    <property type="protein sequence ID" value="KAJ8869215.1"/>
    <property type="molecule type" value="Genomic_DNA"/>
</dbReference>
<dbReference type="Proteomes" id="UP001159363">
    <property type="component" value="Chromosome 13"/>
</dbReference>
<dbReference type="Pfam" id="PF13843">
    <property type="entry name" value="DDE_Tnp_1_7"/>
    <property type="match status" value="1"/>
</dbReference>
<gene>
    <name evidence="2" type="ORF">PR048_030787</name>
</gene>
<evidence type="ECO:0000313" key="2">
    <source>
        <dbReference type="EMBL" id="KAJ8869215.1"/>
    </source>
</evidence>
<accession>A0ABQ9G9V9</accession>
<reference evidence="2 3" key="1">
    <citation type="submission" date="2023-02" db="EMBL/GenBank/DDBJ databases">
        <title>LHISI_Scaffold_Assembly.</title>
        <authorList>
            <person name="Stuart O.P."/>
            <person name="Cleave R."/>
            <person name="Magrath M.J.L."/>
            <person name="Mikheyev A.S."/>
        </authorList>
    </citation>
    <scope>NUCLEOTIDE SEQUENCE [LARGE SCALE GENOMIC DNA]</scope>
    <source>
        <strain evidence="2">Daus_M_001</strain>
        <tissue evidence="2">Leg muscle</tissue>
    </source>
</reference>
<evidence type="ECO:0000313" key="3">
    <source>
        <dbReference type="Proteomes" id="UP001159363"/>
    </source>
</evidence>